<evidence type="ECO:0000313" key="2">
    <source>
        <dbReference type="EMBL" id="CAA9201610.1"/>
    </source>
</evidence>
<proteinExistence type="predicted"/>
<reference evidence="2 3" key="1">
    <citation type="submission" date="2020-02" db="EMBL/GenBank/DDBJ databases">
        <authorList>
            <person name="Criscuolo A."/>
        </authorList>
    </citation>
    <scope>NUCLEOTIDE SEQUENCE [LARGE SCALE GENOMIC DNA]</scope>
    <source>
        <strain evidence="2">CECT7796</strain>
    </source>
</reference>
<keyword evidence="1" id="KW-0472">Membrane</keyword>
<keyword evidence="1" id="KW-1133">Transmembrane helix</keyword>
<sequence>MSGKKTKKKRVIQVYVTLQRKEDQTEKVINKYNFHEYLEVRNDTLEDIIIKARIIFSVLILLAFFVSFITLLIMRVID</sequence>
<feature type="transmembrane region" description="Helical" evidence="1">
    <location>
        <begin position="54"/>
        <end position="77"/>
    </location>
</feature>
<comment type="caution">
    <text evidence="2">The sequence shown here is derived from an EMBL/GenBank/DDBJ whole genome shotgun (WGS) entry which is preliminary data.</text>
</comment>
<accession>A0ABM8KMZ5</accession>
<dbReference type="EMBL" id="CADCST010000118">
    <property type="protein sequence ID" value="CAA9201610.1"/>
    <property type="molecule type" value="Genomic_DNA"/>
</dbReference>
<name>A0ABM8KMZ5_9FLAO</name>
<protein>
    <recommendedName>
        <fullName evidence="4">Phage protein</fullName>
    </recommendedName>
</protein>
<keyword evidence="3" id="KW-1185">Reference proteome</keyword>
<evidence type="ECO:0000313" key="3">
    <source>
        <dbReference type="Proteomes" id="UP000474567"/>
    </source>
</evidence>
<keyword evidence="1" id="KW-0812">Transmembrane</keyword>
<dbReference type="Proteomes" id="UP000474567">
    <property type="component" value="Unassembled WGS sequence"/>
</dbReference>
<evidence type="ECO:0008006" key="4">
    <source>
        <dbReference type="Google" id="ProtNLM"/>
    </source>
</evidence>
<gene>
    <name evidence="2" type="ORF">FLACOL7796_03838</name>
</gene>
<evidence type="ECO:0000256" key="1">
    <source>
        <dbReference type="SAM" id="Phobius"/>
    </source>
</evidence>
<organism evidence="2 3">
    <name type="scientific">Flavobacterium collinsii</name>
    <dbReference type="NCBI Taxonomy" id="1114861"/>
    <lineage>
        <taxon>Bacteria</taxon>
        <taxon>Pseudomonadati</taxon>
        <taxon>Bacteroidota</taxon>
        <taxon>Flavobacteriia</taxon>
        <taxon>Flavobacteriales</taxon>
        <taxon>Flavobacteriaceae</taxon>
        <taxon>Flavobacterium</taxon>
    </lineage>
</organism>